<dbReference type="PANTHER" id="PTHR42852">
    <property type="entry name" value="THIOL:DISULFIDE INTERCHANGE PROTEIN DSBE"/>
    <property type="match status" value="1"/>
</dbReference>
<evidence type="ECO:0000313" key="3">
    <source>
        <dbReference type="Proteomes" id="UP000094023"/>
    </source>
</evidence>
<comment type="caution">
    <text evidence="2">The sequence shown here is derived from an EMBL/GenBank/DDBJ whole genome shotgun (WGS) entry which is preliminary data.</text>
</comment>
<dbReference type="Pfam" id="PF00578">
    <property type="entry name" value="AhpC-TSA"/>
    <property type="match status" value="1"/>
</dbReference>
<feature type="domain" description="Thioredoxin" evidence="1">
    <location>
        <begin position="27"/>
        <end position="167"/>
    </location>
</feature>
<keyword evidence="3" id="KW-1185">Reference proteome</keyword>
<dbReference type="GO" id="GO:0016491">
    <property type="term" value="F:oxidoreductase activity"/>
    <property type="evidence" value="ECO:0007669"/>
    <property type="project" value="UniProtKB-KW"/>
</dbReference>
<dbReference type="PANTHER" id="PTHR42852:SF17">
    <property type="entry name" value="THIOREDOXIN-LIKE PROTEIN HI_1115"/>
    <property type="match status" value="1"/>
</dbReference>
<dbReference type="Proteomes" id="UP000094023">
    <property type="component" value="Unassembled WGS sequence"/>
</dbReference>
<dbReference type="Gene3D" id="3.40.30.10">
    <property type="entry name" value="Glutaredoxin"/>
    <property type="match status" value="1"/>
</dbReference>
<proteinExistence type="predicted"/>
<keyword evidence="2" id="KW-0560">Oxidoreductase</keyword>
<reference evidence="2 3" key="1">
    <citation type="submission" date="2016-04" db="EMBL/GenBank/DDBJ databases">
        <title>ATOL: Assembling a taxonomically balanced genome-scale reconstruction of the evolutionary history of the Enterobacteriaceae.</title>
        <authorList>
            <person name="Plunkett G.III."/>
            <person name="Neeno-Eckwall E.C."/>
            <person name="Glasner J.D."/>
            <person name="Perna N.T."/>
        </authorList>
    </citation>
    <scope>NUCLEOTIDE SEQUENCE [LARGE SCALE GENOMIC DNA]</scope>
    <source>
        <strain evidence="2 3">ATCC 19692</strain>
    </source>
</reference>
<dbReference type="PROSITE" id="PS51352">
    <property type="entry name" value="THIOREDOXIN_2"/>
    <property type="match status" value="1"/>
</dbReference>
<evidence type="ECO:0000313" key="2">
    <source>
        <dbReference type="EMBL" id="OAT24345.1"/>
    </source>
</evidence>
<protein>
    <submittedName>
        <fullName evidence="2">ScsD family copper-sensitivity suppressor</fullName>
        <ecNumber evidence="2">1.-.-.-</ecNumber>
    </submittedName>
</protein>
<dbReference type="EC" id="1.-.-.-" evidence="2"/>
<accession>A0A198FHU9</accession>
<dbReference type="PATRIC" id="fig|1354337.4.peg.2646"/>
<organism evidence="2 3">
    <name type="scientific">Proteus myxofaciens ATCC 19692</name>
    <dbReference type="NCBI Taxonomy" id="1354337"/>
    <lineage>
        <taxon>Bacteria</taxon>
        <taxon>Pseudomonadati</taxon>
        <taxon>Pseudomonadota</taxon>
        <taxon>Gammaproteobacteria</taxon>
        <taxon>Enterobacterales</taxon>
        <taxon>Morganellaceae</taxon>
        <taxon>Proteus</taxon>
    </lineage>
</organism>
<dbReference type="OrthoDB" id="9796554at2"/>
<sequence length="167" mass="18857">MLKRLRKWSKELIVLIAIFVIASFAMDRWRQPTPPVLTQLPALYTVEDKPVSLIALSQEKPLLVYFWATWCGICKTTTPAVNTLAQDGYNVTTIAIRSGDDAKLLRGINAKQWGFPVINDNNGMVSQQWGISATPSFVILYKGEMVSFTSGWTSSWGLKLRLWWASF</sequence>
<dbReference type="InterPro" id="IPR000866">
    <property type="entry name" value="AhpC/TSA"/>
</dbReference>
<dbReference type="InterPro" id="IPR050553">
    <property type="entry name" value="Thioredoxin_ResA/DsbE_sf"/>
</dbReference>
<dbReference type="InterPro" id="IPR013766">
    <property type="entry name" value="Thioredoxin_domain"/>
</dbReference>
<dbReference type="RefSeq" id="WP_066751644.1">
    <property type="nucleotide sequence ID" value="NZ_LXEN01000125.1"/>
</dbReference>
<evidence type="ECO:0000259" key="1">
    <source>
        <dbReference type="PROSITE" id="PS51352"/>
    </source>
</evidence>
<gene>
    <name evidence="2" type="ORF">M983_2577</name>
</gene>
<dbReference type="EMBL" id="LXEN01000125">
    <property type="protein sequence ID" value="OAT24345.1"/>
    <property type="molecule type" value="Genomic_DNA"/>
</dbReference>
<name>A0A198FHU9_9GAMM</name>
<dbReference type="STRING" id="1354337.M983_2577"/>
<dbReference type="SUPFAM" id="SSF52833">
    <property type="entry name" value="Thioredoxin-like"/>
    <property type="match status" value="1"/>
</dbReference>
<dbReference type="AlphaFoldDB" id="A0A198FHU9"/>
<dbReference type="CDD" id="cd03011">
    <property type="entry name" value="TlpA_like_ScsD_MtbDsbE"/>
    <property type="match status" value="1"/>
</dbReference>
<dbReference type="GO" id="GO:0016209">
    <property type="term" value="F:antioxidant activity"/>
    <property type="evidence" value="ECO:0007669"/>
    <property type="project" value="InterPro"/>
</dbReference>
<dbReference type="InterPro" id="IPR036249">
    <property type="entry name" value="Thioredoxin-like_sf"/>
</dbReference>